<proteinExistence type="predicted"/>
<dbReference type="OrthoDB" id="3537906at2"/>
<feature type="domain" description="Carrier" evidence="1">
    <location>
        <begin position="7"/>
        <end position="81"/>
    </location>
</feature>
<dbReference type="InterPro" id="IPR009081">
    <property type="entry name" value="PP-bd_ACP"/>
</dbReference>
<dbReference type="Proteomes" id="UP000600026">
    <property type="component" value="Unassembled WGS sequence"/>
</dbReference>
<dbReference type="AlphaFoldDB" id="A0A919GRW1"/>
<evidence type="ECO:0000313" key="2">
    <source>
        <dbReference type="EMBL" id="GHI83248.1"/>
    </source>
</evidence>
<comment type="caution">
    <text evidence="2">The sequence shown here is derived from an EMBL/GenBank/DDBJ whole genome shotgun (WGS) entry which is preliminary data.</text>
</comment>
<evidence type="ECO:0000313" key="3">
    <source>
        <dbReference type="Proteomes" id="UP000600026"/>
    </source>
</evidence>
<dbReference type="InterPro" id="IPR036736">
    <property type="entry name" value="ACP-like_sf"/>
</dbReference>
<dbReference type="RefSeq" id="WP_063768206.1">
    <property type="nucleotide sequence ID" value="NZ_BNEE01000004.1"/>
</dbReference>
<accession>A0A919GRW1</accession>
<protein>
    <recommendedName>
        <fullName evidence="1">Carrier domain-containing protein</fullName>
    </recommendedName>
</protein>
<sequence>MTTLPPPSFEEQVATLLTTRFGIDKSDATPEATFSALELDSLAIVELSLALQEVFGVPVGEDELNAEHTIGDTAGIVAAKLGTSASGAGQEGTAG</sequence>
<gene>
    <name evidence="2" type="ORF">Sxan_06120</name>
</gene>
<evidence type="ECO:0000259" key="1">
    <source>
        <dbReference type="PROSITE" id="PS50075"/>
    </source>
</evidence>
<reference evidence="2" key="1">
    <citation type="submission" date="2020-09" db="EMBL/GenBank/DDBJ databases">
        <title>Whole genome shotgun sequence of Streptomyces xanthophaeus NBRC 12829.</title>
        <authorList>
            <person name="Komaki H."/>
            <person name="Tamura T."/>
        </authorList>
    </citation>
    <scope>NUCLEOTIDE SEQUENCE</scope>
    <source>
        <strain evidence="2">NBRC 12829</strain>
    </source>
</reference>
<organism evidence="2 3">
    <name type="scientific">Streptomyces xanthophaeus</name>
    <dbReference type="NCBI Taxonomy" id="67385"/>
    <lineage>
        <taxon>Bacteria</taxon>
        <taxon>Bacillati</taxon>
        <taxon>Actinomycetota</taxon>
        <taxon>Actinomycetes</taxon>
        <taxon>Kitasatosporales</taxon>
        <taxon>Streptomycetaceae</taxon>
        <taxon>Streptomyces</taxon>
    </lineage>
</organism>
<dbReference type="PROSITE" id="PS50075">
    <property type="entry name" value="CARRIER"/>
    <property type="match status" value="1"/>
</dbReference>
<dbReference type="EMBL" id="BNEE01000004">
    <property type="protein sequence ID" value="GHI83248.1"/>
    <property type="molecule type" value="Genomic_DNA"/>
</dbReference>
<dbReference type="Pfam" id="PF00550">
    <property type="entry name" value="PP-binding"/>
    <property type="match status" value="1"/>
</dbReference>
<name>A0A919GRW1_9ACTN</name>
<dbReference type="Gene3D" id="1.10.1200.10">
    <property type="entry name" value="ACP-like"/>
    <property type="match status" value="1"/>
</dbReference>
<keyword evidence="3" id="KW-1185">Reference proteome</keyword>
<dbReference type="SUPFAM" id="SSF47336">
    <property type="entry name" value="ACP-like"/>
    <property type="match status" value="1"/>
</dbReference>